<dbReference type="EMBL" id="LBNE01000002">
    <property type="protein sequence ID" value="KKO72315.1"/>
    <property type="molecule type" value="Genomic_DNA"/>
</dbReference>
<feature type="chain" id="PRO_5007908758" evidence="1">
    <location>
        <begin position="37"/>
        <end position="126"/>
    </location>
</feature>
<dbReference type="Proteomes" id="UP000078084">
    <property type="component" value="Unassembled WGS sequence"/>
</dbReference>
<reference evidence="2 3" key="1">
    <citation type="submission" date="2015-04" db="EMBL/GenBank/DDBJ databases">
        <title>Genome sequence of Kerstersia gyiorum CG1.</title>
        <authorList>
            <person name="Greninger A.L."/>
            <person name="Kozyreva V."/>
            <person name="Chaturvedi V."/>
        </authorList>
    </citation>
    <scope>NUCLEOTIDE SEQUENCE [LARGE SCALE GENOMIC DNA]</scope>
    <source>
        <strain evidence="2 3">CG1</strain>
    </source>
</reference>
<dbReference type="AlphaFoldDB" id="A0A171KTU8"/>
<comment type="caution">
    <text evidence="2">The sequence shown here is derived from an EMBL/GenBank/DDBJ whole genome shotgun (WGS) entry which is preliminary data.</text>
</comment>
<organism evidence="2 3">
    <name type="scientific">Kerstersia gyiorum</name>
    <dbReference type="NCBI Taxonomy" id="206506"/>
    <lineage>
        <taxon>Bacteria</taxon>
        <taxon>Pseudomonadati</taxon>
        <taxon>Pseudomonadota</taxon>
        <taxon>Betaproteobacteria</taxon>
        <taxon>Burkholderiales</taxon>
        <taxon>Alcaligenaceae</taxon>
        <taxon>Kerstersia</taxon>
    </lineage>
</organism>
<name>A0A171KTU8_9BURK</name>
<keyword evidence="3" id="KW-1185">Reference proteome</keyword>
<keyword evidence="1" id="KW-0732">Signal</keyword>
<dbReference type="GeneID" id="99726410"/>
<gene>
    <name evidence="2" type="ORF">AAV32_04205</name>
</gene>
<evidence type="ECO:0000313" key="3">
    <source>
        <dbReference type="Proteomes" id="UP000078084"/>
    </source>
</evidence>
<evidence type="ECO:0000313" key="2">
    <source>
        <dbReference type="EMBL" id="KKO72315.1"/>
    </source>
</evidence>
<proteinExistence type="predicted"/>
<protein>
    <submittedName>
        <fullName evidence="2">Uncharacterized protein</fullName>
    </submittedName>
</protein>
<dbReference type="RefSeq" id="WP_068367982.1">
    <property type="nucleotide sequence ID" value="NZ_CP033936.1"/>
</dbReference>
<sequence length="126" mass="13446">MSKVKVCRAGNGFFVLKRTAVMLVSSAALLALPVQAQTSDDEICDAVAFLSRSTMHVRQHGVSLEELLAAHAASSTGYGGQQALVQAIARNAYEEPEAVDEAGKSQAVETFGEKWRKLCLADVPQP</sequence>
<accession>A0A171KTU8</accession>
<evidence type="ECO:0000256" key="1">
    <source>
        <dbReference type="SAM" id="SignalP"/>
    </source>
</evidence>
<feature type="signal peptide" evidence="1">
    <location>
        <begin position="1"/>
        <end position="36"/>
    </location>
</feature>